<feature type="transmembrane region" description="Helical" evidence="9">
    <location>
        <begin position="250"/>
        <end position="268"/>
    </location>
</feature>
<evidence type="ECO:0000256" key="10">
    <source>
        <dbReference type="RuleBase" id="RU365097"/>
    </source>
</evidence>
<proteinExistence type="inferred from homology"/>
<evidence type="ECO:0000256" key="6">
    <source>
        <dbReference type="ARBA" id="ARBA00022692"/>
    </source>
</evidence>
<dbReference type="Gene3D" id="1.10.3720.10">
    <property type="entry name" value="MetI-like"/>
    <property type="match status" value="1"/>
</dbReference>
<dbReference type="EMBL" id="CP101989">
    <property type="protein sequence ID" value="UUI66834.1"/>
    <property type="molecule type" value="Genomic_DNA"/>
</dbReference>
<dbReference type="Pfam" id="PF00528">
    <property type="entry name" value="BPD_transp_1"/>
    <property type="match status" value="1"/>
</dbReference>
<comment type="function">
    <text evidence="10">Part of the binding-protein-dependent transport system for molybdenum; probably responsible for the translocation of the substrate across the membrane.</text>
</comment>
<organism evidence="12 13">
    <name type="scientific">Cellulomonas wangsupingiae</name>
    <dbReference type="NCBI Taxonomy" id="2968085"/>
    <lineage>
        <taxon>Bacteria</taxon>
        <taxon>Bacillati</taxon>
        <taxon>Actinomycetota</taxon>
        <taxon>Actinomycetes</taxon>
        <taxon>Micrococcales</taxon>
        <taxon>Cellulomonadaceae</taxon>
        <taxon>Cellulomonas</taxon>
    </lineage>
</organism>
<dbReference type="InterPro" id="IPR000515">
    <property type="entry name" value="MetI-like"/>
</dbReference>
<keyword evidence="5 10" id="KW-0500">Molybdenum</keyword>
<evidence type="ECO:0000256" key="9">
    <source>
        <dbReference type="RuleBase" id="RU363032"/>
    </source>
</evidence>
<evidence type="ECO:0000256" key="4">
    <source>
        <dbReference type="ARBA" id="ARBA00022475"/>
    </source>
</evidence>
<evidence type="ECO:0000313" key="13">
    <source>
        <dbReference type="Proteomes" id="UP001317322"/>
    </source>
</evidence>
<feature type="transmembrane region" description="Helical" evidence="9">
    <location>
        <begin position="67"/>
        <end position="91"/>
    </location>
</feature>
<evidence type="ECO:0000256" key="8">
    <source>
        <dbReference type="ARBA" id="ARBA00023136"/>
    </source>
</evidence>
<keyword evidence="6 9" id="KW-0812">Transmembrane</keyword>
<dbReference type="NCBIfam" id="TIGR01581">
    <property type="entry name" value="Mo_ABC_porter"/>
    <property type="match status" value="1"/>
</dbReference>
<dbReference type="InterPro" id="IPR011867">
    <property type="entry name" value="ModB_ABC"/>
</dbReference>
<protein>
    <recommendedName>
        <fullName evidence="10">Molybdenum transport system permease</fullName>
    </recommendedName>
</protein>
<feature type="domain" description="ABC transmembrane type-1" evidence="11">
    <location>
        <begin position="65"/>
        <end position="268"/>
    </location>
</feature>
<comment type="similarity">
    <text evidence="2 10">Belongs to the binding-protein-dependent transport system permease family. CysTW subfamily.</text>
</comment>
<dbReference type="SUPFAM" id="SSF161098">
    <property type="entry name" value="MetI-like"/>
    <property type="match status" value="1"/>
</dbReference>
<keyword evidence="13" id="KW-1185">Reference proteome</keyword>
<keyword evidence="8 9" id="KW-0472">Membrane</keyword>
<feature type="transmembrane region" description="Helical" evidence="9">
    <location>
        <begin position="20"/>
        <end position="46"/>
    </location>
</feature>
<accession>A0ABY5KAI7</accession>
<dbReference type="RefSeq" id="WP_227562882.1">
    <property type="nucleotide sequence ID" value="NZ_CP101989.1"/>
</dbReference>
<dbReference type="InterPro" id="IPR006469">
    <property type="entry name" value="NifC_ABC_porter"/>
</dbReference>
<gene>
    <name evidence="12" type="ORF">NP075_09080</name>
</gene>
<feature type="transmembrane region" description="Helical" evidence="9">
    <location>
        <begin position="103"/>
        <end position="124"/>
    </location>
</feature>
<sequence>MRSPTARTAPPTRTPLATGWGTRVLVVLAAGGVAVLVLPLVALLAATPWRDLPALVADPAVLQALRLSLLTAGSATLVALVLGVPLAWLLARDDLRGAWLLRALVTVPLVLPPVVGGVALLLLLGRRGLLGSSLDAWFGLTVPFTSVAVVLAQVFVALPFLVLSVEGALRGADRRRALVAQTLGASPAYVLRRVTLPAVAPGVAAGAALCFTRALGEFGATVTFAGSFPGTTRTMPLAVYLAMDSAPEQAVAMSVLLLGLSVAVLVVMRGRWVGGLPGARPPRSGQDAR</sequence>
<keyword evidence="7 9" id="KW-1133">Transmembrane helix</keyword>
<dbReference type="PANTHER" id="PTHR30183">
    <property type="entry name" value="MOLYBDENUM TRANSPORT SYSTEM PERMEASE PROTEIN MODB"/>
    <property type="match status" value="1"/>
</dbReference>
<evidence type="ECO:0000256" key="3">
    <source>
        <dbReference type="ARBA" id="ARBA00022448"/>
    </source>
</evidence>
<dbReference type="Proteomes" id="UP001317322">
    <property type="component" value="Chromosome"/>
</dbReference>
<evidence type="ECO:0000256" key="1">
    <source>
        <dbReference type="ARBA" id="ARBA00004651"/>
    </source>
</evidence>
<dbReference type="PANTHER" id="PTHR30183:SF3">
    <property type="entry name" value="MOLYBDENUM TRANSPORT SYSTEM PERMEASE PROTEIN MODB"/>
    <property type="match status" value="1"/>
</dbReference>
<comment type="subcellular location">
    <subcellularLocation>
        <location evidence="1 9">Cell membrane</location>
        <topology evidence="1 9">Multi-pass membrane protein</topology>
    </subcellularLocation>
</comment>
<evidence type="ECO:0000259" key="11">
    <source>
        <dbReference type="PROSITE" id="PS50928"/>
    </source>
</evidence>
<reference evidence="12 13" key="1">
    <citation type="submission" date="2022-07" db="EMBL/GenBank/DDBJ databases">
        <title>Novel species in genus cellulomonas.</title>
        <authorList>
            <person name="Ye L."/>
        </authorList>
    </citation>
    <scope>NUCLEOTIDE SEQUENCE [LARGE SCALE GENOMIC DNA]</scope>
    <source>
        <strain evidence="13">zg-Y908</strain>
    </source>
</reference>
<dbReference type="PROSITE" id="PS50928">
    <property type="entry name" value="ABC_TM1"/>
    <property type="match status" value="1"/>
</dbReference>
<evidence type="ECO:0000256" key="7">
    <source>
        <dbReference type="ARBA" id="ARBA00022989"/>
    </source>
</evidence>
<evidence type="ECO:0000313" key="12">
    <source>
        <dbReference type="EMBL" id="UUI66834.1"/>
    </source>
</evidence>
<name>A0ABY5KAI7_9CELL</name>
<dbReference type="NCBIfam" id="TIGR02141">
    <property type="entry name" value="modB_ABC"/>
    <property type="match status" value="1"/>
</dbReference>
<dbReference type="InterPro" id="IPR035906">
    <property type="entry name" value="MetI-like_sf"/>
</dbReference>
<dbReference type="CDD" id="cd06261">
    <property type="entry name" value="TM_PBP2"/>
    <property type="match status" value="1"/>
</dbReference>
<evidence type="ECO:0000256" key="5">
    <source>
        <dbReference type="ARBA" id="ARBA00022505"/>
    </source>
</evidence>
<keyword evidence="3 9" id="KW-0813">Transport</keyword>
<feature type="transmembrane region" description="Helical" evidence="9">
    <location>
        <begin position="136"/>
        <end position="162"/>
    </location>
</feature>
<keyword evidence="4 10" id="KW-1003">Cell membrane</keyword>
<evidence type="ECO:0000256" key="2">
    <source>
        <dbReference type="ARBA" id="ARBA00007069"/>
    </source>
</evidence>